<dbReference type="EMBL" id="BGPR01000868">
    <property type="protein sequence ID" value="GBM38437.1"/>
    <property type="molecule type" value="Genomic_DNA"/>
</dbReference>
<reference evidence="1 2" key="1">
    <citation type="journal article" date="2019" name="Sci. Rep.">
        <title>Orb-weaving spider Araneus ventricosus genome elucidates the spidroin gene catalogue.</title>
        <authorList>
            <person name="Kono N."/>
            <person name="Nakamura H."/>
            <person name="Ohtoshi R."/>
            <person name="Moran D.A.P."/>
            <person name="Shinohara A."/>
            <person name="Yoshida Y."/>
            <person name="Fujiwara M."/>
            <person name="Mori M."/>
            <person name="Tomita M."/>
            <person name="Arakawa K."/>
        </authorList>
    </citation>
    <scope>NUCLEOTIDE SEQUENCE [LARGE SCALE GENOMIC DNA]</scope>
</reference>
<accession>A0A4Y2FBS0</accession>
<dbReference type="AlphaFoldDB" id="A0A4Y2FBS0"/>
<protein>
    <submittedName>
        <fullName evidence="1">Uncharacterized protein</fullName>
    </submittedName>
</protein>
<gene>
    <name evidence="1" type="ORF">AVEN_260816_1</name>
</gene>
<proteinExistence type="predicted"/>
<sequence>MRRILSVRARKSDQSSDHKFEIPKINLSAEDYVDRITMWSNRITLDTTSIRRRLARLHRRKFAPSCTYLRLSLSHPGSGEVCESSH</sequence>
<evidence type="ECO:0000313" key="2">
    <source>
        <dbReference type="Proteomes" id="UP000499080"/>
    </source>
</evidence>
<name>A0A4Y2FBS0_ARAVE</name>
<keyword evidence="2" id="KW-1185">Reference proteome</keyword>
<dbReference type="Proteomes" id="UP000499080">
    <property type="component" value="Unassembled WGS sequence"/>
</dbReference>
<comment type="caution">
    <text evidence="1">The sequence shown here is derived from an EMBL/GenBank/DDBJ whole genome shotgun (WGS) entry which is preliminary data.</text>
</comment>
<evidence type="ECO:0000313" key="1">
    <source>
        <dbReference type="EMBL" id="GBM38437.1"/>
    </source>
</evidence>
<organism evidence="1 2">
    <name type="scientific">Araneus ventricosus</name>
    <name type="common">Orbweaver spider</name>
    <name type="synonym">Epeira ventricosa</name>
    <dbReference type="NCBI Taxonomy" id="182803"/>
    <lineage>
        <taxon>Eukaryota</taxon>
        <taxon>Metazoa</taxon>
        <taxon>Ecdysozoa</taxon>
        <taxon>Arthropoda</taxon>
        <taxon>Chelicerata</taxon>
        <taxon>Arachnida</taxon>
        <taxon>Araneae</taxon>
        <taxon>Araneomorphae</taxon>
        <taxon>Entelegynae</taxon>
        <taxon>Araneoidea</taxon>
        <taxon>Araneidae</taxon>
        <taxon>Araneus</taxon>
    </lineage>
</organism>